<evidence type="ECO:0000313" key="1">
    <source>
        <dbReference type="EMBL" id="MFK7160645.1"/>
    </source>
</evidence>
<dbReference type="InterPro" id="IPR016866">
    <property type="entry name" value="UCP028069"/>
</dbReference>
<keyword evidence="2" id="KW-1185">Reference proteome</keyword>
<name>A0ABW8PWI9_9GAMM</name>
<dbReference type="EMBL" id="JBANFI010000003">
    <property type="protein sequence ID" value="MFK7160645.1"/>
    <property type="molecule type" value="Genomic_DNA"/>
</dbReference>
<dbReference type="RefSeq" id="WP_405338554.1">
    <property type="nucleotide sequence ID" value="NZ_JBANFI010000003.1"/>
</dbReference>
<reference evidence="1 2" key="1">
    <citation type="submission" date="2024-02" db="EMBL/GenBank/DDBJ databases">
        <title>Marinospirillum sp. MEB 164 isolated from Lonar lake sediment.</title>
        <authorList>
            <person name="Joshi A."/>
            <person name="Thite S."/>
        </authorList>
    </citation>
    <scope>NUCLEOTIDE SEQUENCE [LARGE SCALE GENOMIC DNA]</scope>
    <source>
        <strain evidence="1 2">MEB164</strain>
    </source>
</reference>
<organism evidence="1 2">
    <name type="scientific">Marinospirillum alkalitolerans</name>
    <dbReference type="NCBI Taxonomy" id="3123374"/>
    <lineage>
        <taxon>Bacteria</taxon>
        <taxon>Pseudomonadati</taxon>
        <taxon>Pseudomonadota</taxon>
        <taxon>Gammaproteobacteria</taxon>
        <taxon>Oceanospirillales</taxon>
        <taxon>Oceanospirillaceae</taxon>
        <taxon>Marinospirillum</taxon>
    </lineage>
</organism>
<accession>A0ABW8PWI9</accession>
<comment type="caution">
    <text evidence="1">The sequence shown here is derived from an EMBL/GenBank/DDBJ whole genome shotgun (WGS) entry which is preliminary data.</text>
</comment>
<dbReference type="Pfam" id="PF11932">
    <property type="entry name" value="DUF3450"/>
    <property type="match status" value="1"/>
</dbReference>
<evidence type="ECO:0000313" key="2">
    <source>
        <dbReference type="Proteomes" id="UP001621714"/>
    </source>
</evidence>
<sequence length="254" mass="29125">MFALMCFLASSALASSSTQVRDLETSAQQQAIQIQQQLEQLDTQRRQDFEAWRQARRQLLLLEAHNERQAAWNARLAEEVQSLQEQLDGLDATREELEPLMLAMLERLEGFIRHDLPFQREARLHRVREIRALMQRVDVSHAEKLRHLLTSYRQEVEQGRLLAVSREFIRPDATTEERVTLLRVGRIGLYYLSEDQQRAGVWSATSQSWLALNAAQRAQVQAGLAMAEERGLPQFVDLPLSVPLREATGQGATE</sequence>
<proteinExistence type="predicted"/>
<protein>
    <submittedName>
        <fullName evidence="1">DUF3450 domain-containing protein</fullName>
    </submittedName>
</protein>
<gene>
    <name evidence="1" type="ORF">V6U78_06305</name>
</gene>
<dbReference type="Proteomes" id="UP001621714">
    <property type="component" value="Unassembled WGS sequence"/>
</dbReference>